<evidence type="ECO:0000313" key="3">
    <source>
        <dbReference type="EMBL" id="MTW33220.1"/>
    </source>
</evidence>
<comment type="caution">
    <text evidence="3">The sequence shown here is derived from an EMBL/GenBank/DDBJ whole genome shotgun (WGS) entry which is preliminary data.</text>
</comment>
<dbReference type="InterPro" id="IPR051783">
    <property type="entry name" value="NAD(P)-dependent_oxidoreduct"/>
</dbReference>
<dbReference type="PANTHER" id="PTHR48079">
    <property type="entry name" value="PROTEIN YEEZ"/>
    <property type="match status" value="1"/>
</dbReference>
<dbReference type="CDD" id="cd05266">
    <property type="entry name" value="SDR_a4"/>
    <property type="match status" value="1"/>
</dbReference>
<proteinExistence type="predicted"/>
<dbReference type="SUPFAM" id="SSF51735">
    <property type="entry name" value="NAD(P)-binding Rossmann-fold domains"/>
    <property type="match status" value="1"/>
</dbReference>
<protein>
    <submittedName>
        <fullName evidence="3">Sugar nucleotide-binding protein</fullName>
    </submittedName>
</protein>
<organism evidence="3 4">
    <name type="scientific">Pseudoduganella danionis</name>
    <dbReference type="NCBI Taxonomy" id="1890295"/>
    <lineage>
        <taxon>Bacteria</taxon>
        <taxon>Pseudomonadati</taxon>
        <taxon>Pseudomonadota</taxon>
        <taxon>Betaproteobacteria</taxon>
        <taxon>Burkholderiales</taxon>
        <taxon>Oxalobacteraceae</taxon>
        <taxon>Telluria group</taxon>
        <taxon>Pseudoduganella</taxon>
    </lineage>
</organism>
<dbReference type="InterPro" id="IPR036291">
    <property type="entry name" value="NAD(P)-bd_dom_sf"/>
</dbReference>
<dbReference type="InterPro" id="IPR003148">
    <property type="entry name" value="RCK_N"/>
</dbReference>
<evidence type="ECO:0000259" key="1">
    <source>
        <dbReference type="Pfam" id="PF02254"/>
    </source>
</evidence>
<keyword evidence="4" id="KW-1185">Reference proteome</keyword>
<gene>
    <name evidence="3" type="ORF">GM655_10320</name>
</gene>
<dbReference type="Pfam" id="PF02254">
    <property type="entry name" value="TrkA_N"/>
    <property type="match status" value="1"/>
</dbReference>
<feature type="domain" description="RCK N-terminal" evidence="1">
    <location>
        <begin position="15"/>
        <end position="70"/>
    </location>
</feature>
<dbReference type="PANTHER" id="PTHR48079:SF6">
    <property type="entry name" value="NAD(P)-BINDING DOMAIN-CONTAINING PROTEIN-RELATED"/>
    <property type="match status" value="1"/>
</dbReference>
<evidence type="ECO:0000313" key="4">
    <source>
        <dbReference type="Proteomes" id="UP000735592"/>
    </source>
</evidence>
<dbReference type="RefSeq" id="WP_155434575.1">
    <property type="nucleotide sequence ID" value="NZ_JBHLXK010000004.1"/>
</dbReference>
<feature type="domain" description="RmlD-like substrate binding" evidence="2">
    <location>
        <begin position="104"/>
        <end position="281"/>
    </location>
</feature>
<accession>A0ABW9SMK6</accession>
<dbReference type="Pfam" id="PF04321">
    <property type="entry name" value="RmlD_sub_bind"/>
    <property type="match status" value="1"/>
</dbReference>
<name>A0ABW9SMK6_9BURK</name>
<dbReference type="EMBL" id="WNKW01000002">
    <property type="protein sequence ID" value="MTW33220.1"/>
    <property type="molecule type" value="Genomic_DNA"/>
</dbReference>
<reference evidence="3 4" key="1">
    <citation type="submission" date="2019-11" db="EMBL/GenBank/DDBJ databases">
        <title>Type strains purchased from KCTC, JCM and DSMZ.</title>
        <authorList>
            <person name="Lu H."/>
        </authorList>
    </citation>
    <scope>NUCLEOTIDE SEQUENCE [LARGE SCALE GENOMIC DNA]</scope>
    <source>
        <strain evidence="3 4">DSM 103461</strain>
    </source>
</reference>
<dbReference type="Gene3D" id="3.40.50.720">
    <property type="entry name" value="NAD(P)-binding Rossmann-like Domain"/>
    <property type="match status" value="1"/>
</dbReference>
<dbReference type="InterPro" id="IPR029903">
    <property type="entry name" value="RmlD-like-bd"/>
</dbReference>
<dbReference type="Proteomes" id="UP000735592">
    <property type="component" value="Unassembled WGS sequence"/>
</dbReference>
<evidence type="ECO:0000259" key="2">
    <source>
        <dbReference type="Pfam" id="PF04321"/>
    </source>
</evidence>
<sequence length="297" mass="32995">MNKISLQKFRRPRLLIIGCGDVGMRMLPLLTPYFRVFAVTSQPARCAELRARGAQPLVANLDQPATLRRLRGLAHTVLHLAPPAAQGGQDVRTRHLTAILPERAQVVYVSTTGVYGDCGGARFDETRAVAPATARAQRRVDAEQMLRQWARHACGQLSILRVPGIYAADRLPLARLQAGTPALCAAEDVHTNHIHADDLARIVVAALFRARPQRIYHAVDDSAMKMGEYFDAVADAYGLARPPRLSRAELRQVVTPALLSFMSESRQLENRRLRRELGMRLRYPTVQAFLQQARTAA</sequence>